<organism evidence="10 11">
    <name type="scientific">Candidatus Giovannonibacteria bacterium RIFCSPLOWO2_01_FULL_46_13</name>
    <dbReference type="NCBI Taxonomy" id="1798352"/>
    <lineage>
        <taxon>Bacteria</taxon>
        <taxon>Candidatus Giovannoniibacteriota</taxon>
    </lineage>
</organism>
<dbReference type="GO" id="GO:0009103">
    <property type="term" value="P:lipopolysaccharide biosynthetic process"/>
    <property type="evidence" value="ECO:0007669"/>
    <property type="project" value="UniProtKB-ARBA"/>
</dbReference>
<evidence type="ECO:0000256" key="7">
    <source>
        <dbReference type="ARBA" id="ARBA00023136"/>
    </source>
</evidence>
<dbReference type="Pfam" id="PF13231">
    <property type="entry name" value="PMT_2"/>
    <property type="match status" value="1"/>
</dbReference>
<accession>A0A1F5X6Y9</accession>
<evidence type="ECO:0000256" key="1">
    <source>
        <dbReference type="ARBA" id="ARBA00004651"/>
    </source>
</evidence>
<evidence type="ECO:0000313" key="11">
    <source>
        <dbReference type="Proteomes" id="UP000178684"/>
    </source>
</evidence>
<feature type="transmembrane region" description="Helical" evidence="8">
    <location>
        <begin position="317"/>
        <end position="337"/>
    </location>
</feature>
<dbReference type="EMBL" id="MFIE01000003">
    <property type="protein sequence ID" value="OGF83321.1"/>
    <property type="molecule type" value="Genomic_DNA"/>
</dbReference>
<dbReference type="InterPro" id="IPR038731">
    <property type="entry name" value="RgtA/B/C-like"/>
</dbReference>
<keyword evidence="5 8" id="KW-0812">Transmembrane</keyword>
<evidence type="ECO:0000259" key="9">
    <source>
        <dbReference type="Pfam" id="PF13231"/>
    </source>
</evidence>
<keyword evidence="4" id="KW-0808">Transferase</keyword>
<dbReference type="GO" id="GO:0005886">
    <property type="term" value="C:plasma membrane"/>
    <property type="evidence" value="ECO:0007669"/>
    <property type="project" value="UniProtKB-SubCell"/>
</dbReference>
<protein>
    <recommendedName>
        <fullName evidence="9">Glycosyltransferase RgtA/B/C/D-like domain-containing protein</fullName>
    </recommendedName>
</protein>
<feature type="domain" description="Glycosyltransferase RgtA/B/C/D-like" evidence="9">
    <location>
        <begin position="82"/>
        <end position="225"/>
    </location>
</feature>
<feature type="transmembrane region" description="Helical" evidence="8">
    <location>
        <begin position="343"/>
        <end position="360"/>
    </location>
</feature>
<keyword evidence="6 8" id="KW-1133">Transmembrane helix</keyword>
<evidence type="ECO:0000256" key="6">
    <source>
        <dbReference type="ARBA" id="ARBA00022989"/>
    </source>
</evidence>
<keyword evidence="3" id="KW-0328">Glycosyltransferase</keyword>
<sequence length="503" mass="57392">MTNNLFQNFISKRVAVILLIVLVALISHSYNAFHFPYYEADEGTYMSQAWSVVSMGKLAPHTYSYDHAPAGWILIALWSKLTMGFSTFGFSINSGRALMILIHIASSLLLYSIAKRLTKSEVVGLVSALLFSLSPLAIHDQRRVLLDNIMVFWVLFSLFLAIGEGRKLRHFMLSAVAFGIAILTKEPAIFFLPGFLYIVFKNSQLNIRRFAVFQWFAIVLAIVSVYFLYALLKNEFFQSGTFLGGDAPHVSFVETMKYQLSRDGGFFLSPDSDFRSNLKFWLGREYGDPIIIVMGILSLFIVSVLSFFYGRLRVAALLSWLYILYLIRGGNVIGFYILPLLPFLALNVAICVKAILIYFERWNSKRFGVAAVLLFLSPFLVYYATHTDIYTKDQTSGQIAAVEWMHENIRENAVVLIDNYAFIELNSVPGNFYYYWKAERDPEIKANILKGDWRNVDYLLATPQMTSDIADADLELTKNAYMNSSSVKRFEDFGWYVEIRSVN</sequence>
<evidence type="ECO:0000256" key="5">
    <source>
        <dbReference type="ARBA" id="ARBA00022692"/>
    </source>
</evidence>
<feature type="transmembrane region" description="Helical" evidence="8">
    <location>
        <begin position="290"/>
        <end position="310"/>
    </location>
</feature>
<keyword evidence="7 8" id="KW-0472">Membrane</keyword>
<dbReference type="PANTHER" id="PTHR33908:SF11">
    <property type="entry name" value="MEMBRANE PROTEIN"/>
    <property type="match status" value="1"/>
</dbReference>
<evidence type="ECO:0000256" key="2">
    <source>
        <dbReference type="ARBA" id="ARBA00022475"/>
    </source>
</evidence>
<dbReference type="PANTHER" id="PTHR33908">
    <property type="entry name" value="MANNOSYLTRANSFERASE YKCB-RELATED"/>
    <property type="match status" value="1"/>
</dbReference>
<feature type="transmembrane region" description="Helical" evidence="8">
    <location>
        <begin position="145"/>
        <end position="163"/>
    </location>
</feature>
<dbReference type="AlphaFoldDB" id="A0A1F5X6Y9"/>
<proteinExistence type="predicted"/>
<keyword evidence="2" id="KW-1003">Cell membrane</keyword>
<feature type="transmembrane region" description="Helical" evidence="8">
    <location>
        <begin position="212"/>
        <end position="232"/>
    </location>
</feature>
<evidence type="ECO:0000256" key="4">
    <source>
        <dbReference type="ARBA" id="ARBA00022679"/>
    </source>
</evidence>
<comment type="caution">
    <text evidence="10">The sequence shown here is derived from an EMBL/GenBank/DDBJ whole genome shotgun (WGS) entry which is preliminary data.</text>
</comment>
<feature type="transmembrane region" description="Helical" evidence="8">
    <location>
        <begin position="367"/>
        <end position="385"/>
    </location>
</feature>
<evidence type="ECO:0000313" key="10">
    <source>
        <dbReference type="EMBL" id="OGF83321.1"/>
    </source>
</evidence>
<gene>
    <name evidence="10" type="ORF">A3B18_01605</name>
</gene>
<feature type="transmembrane region" description="Helical" evidence="8">
    <location>
        <begin position="70"/>
        <end position="90"/>
    </location>
</feature>
<name>A0A1F5X6Y9_9BACT</name>
<evidence type="ECO:0000256" key="8">
    <source>
        <dbReference type="SAM" id="Phobius"/>
    </source>
</evidence>
<feature type="transmembrane region" description="Helical" evidence="8">
    <location>
        <begin position="175"/>
        <end position="200"/>
    </location>
</feature>
<comment type="subcellular location">
    <subcellularLocation>
        <location evidence="1">Cell membrane</location>
        <topology evidence="1">Multi-pass membrane protein</topology>
    </subcellularLocation>
</comment>
<dbReference type="Proteomes" id="UP000178684">
    <property type="component" value="Unassembled WGS sequence"/>
</dbReference>
<evidence type="ECO:0000256" key="3">
    <source>
        <dbReference type="ARBA" id="ARBA00022676"/>
    </source>
</evidence>
<dbReference type="InterPro" id="IPR050297">
    <property type="entry name" value="LipidA_mod_glycosyltrf_83"/>
</dbReference>
<dbReference type="GO" id="GO:0016763">
    <property type="term" value="F:pentosyltransferase activity"/>
    <property type="evidence" value="ECO:0007669"/>
    <property type="project" value="TreeGrafter"/>
</dbReference>
<reference evidence="10 11" key="1">
    <citation type="journal article" date="2016" name="Nat. Commun.">
        <title>Thousands of microbial genomes shed light on interconnected biogeochemical processes in an aquifer system.</title>
        <authorList>
            <person name="Anantharaman K."/>
            <person name="Brown C.T."/>
            <person name="Hug L.A."/>
            <person name="Sharon I."/>
            <person name="Castelle C.J."/>
            <person name="Probst A.J."/>
            <person name="Thomas B.C."/>
            <person name="Singh A."/>
            <person name="Wilkins M.J."/>
            <person name="Karaoz U."/>
            <person name="Brodie E.L."/>
            <person name="Williams K.H."/>
            <person name="Hubbard S.S."/>
            <person name="Banfield J.F."/>
        </authorList>
    </citation>
    <scope>NUCLEOTIDE SEQUENCE [LARGE SCALE GENOMIC DNA]</scope>
</reference>